<keyword evidence="1" id="KW-0812">Transmembrane</keyword>
<dbReference type="Proteomes" id="UP000551563">
    <property type="component" value="Unassembled WGS sequence"/>
</dbReference>
<feature type="transmembrane region" description="Helical" evidence="1">
    <location>
        <begin position="9"/>
        <end position="30"/>
    </location>
</feature>
<protein>
    <submittedName>
        <fullName evidence="2">Microcin ABC transporter permease</fullName>
    </submittedName>
</protein>
<dbReference type="EMBL" id="DUMN01000687">
    <property type="protein sequence ID" value="HHV70672.1"/>
    <property type="molecule type" value="Genomic_DNA"/>
</dbReference>
<reference evidence="2 3" key="1">
    <citation type="journal article" date="2020" name="Biotechnol. Biofuels">
        <title>New insights from the biogas microbiome by comprehensive genome-resolved metagenomics of nearly 1600 species originating from multiple anaerobic digesters.</title>
        <authorList>
            <person name="Campanaro S."/>
            <person name="Treu L."/>
            <person name="Rodriguez-R L.M."/>
            <person name="Kovalovszki A."/>
            <person name="Ziels R.M."/>
            <person name="Maus I."/>
            <person name="Zhu X."/>
            <person name="Kougias P.G."/>
            <person name="Basile A."/>
            <person name="Luo G."/>
            <person name="Schluter A."/>
            <person name="Konstantinidis K.T."/>
            <person name="Angelidaki I."/>
        </authorList>
    </citation>
    <scope>NUCLEOTIDE SEQUENCE [LARGE SCALE GENOMIC DNA]</scope>
    <source>
        <strain evidence="2">AS04akNAM_66</strain>
    </source>
</reference>
<keyword evidence="1" id="KW-1133">Transmembrane helix</keyword>
<evidence type="ECO:0000313" key="3">
    <source>
        <dbReference type="Proteomes" id="UP000551563"/>
    </source>
</evidence>
<gene>
    <name evidence="2" type="ORF">GXX48_24070</name>
</gene>
<evidence type="ECO:0000256" key="1">
    <source>
        <dbReference type="SAM" id="Phobius"/>
    </source>
</evidence>
<accession>A0A7V6U2B9</accession>
<dbReference type="AlphaFoldDB" id="A0A7V6U2B9"/>
<sequence length="65" mass="6631">MGAYILRRLLLMIPTIFGIMAISFAVVQFAPGGPVERVIAQLSGQGGDALDRLSGGGGDLGQSAV</sequence>
<feature type="non-terminal residue" evidence="2">
    <location>
        <position position="65"/>
    </location>
</feature>
<name>A0A7V6U2B9_9HYPH</name>
<proteinExistence type="predicted"/>
<comment type="caution">
    <text evidence="2">The sequence shown here is derived from an EMBL/GenBank/DDBJ whole genome shotgun (WGS) entry which is preliminary data.</text>
</comment>
<organism evidence="2 3">
    <name type="scientific">Brucella intermedia</name>
    <dbReference type="NCBI Taxonomy" id="94625"/>
    <lineage>
        <taxon>Bacteria</taxon>
        <taxon>Pseudomonadati</taxon>
        <taxon>Pseudomonadota</taxon>
        <taxon>Alphaproteobacteria</taxon>
        <taxon>Hyphomicrobiales</taxon>
        <taxon>Brucellaceae</taxon>
        <taxon>Brucella/Ochrobactrum group</taxon>
        <taxon>Brucella</taxon>
    </lineage>
</organism>
<evidence type="ECO:0000313" key="2">
    <source>
        <dbReference type="EMBL" id="HHV70672.1"/>
    </source>
</evidence>
<keyword evidence="1" id="KW-0472">Membrane</keyword>